<gene>
    <name evidence="1" type="ORF">Amon02_000700100</name>
</gene>
<dbReference type="Proteomes" id="UP001165064">
    <property type="component" value="Unassembled WGS sequence"/>
</dbReference>
<evidence type="ECO:0000313" key="2">
    <source>
        <dbReference type="Proteomes" id="UP001165064"/>
    </source>
</evidence>
<organism evidence="1 2">
    <name type="scientific">Ambrosiozyma monospora</name>
    <name type="common">Yeast</name>
    <name type="synonym">Endomycopsis monosporus</name>
    <dbReference type="NCBI Taxonomy" id="43982"/>
    <lineage>
        <taxon>Eukaryota</taxon>
        <taxon>Fungi</taxon>
        <taxon>Dikarya</taxon>
        <taxon>Ascomycota</taxon>
        <taxon>Saccharomycotina</taxon>
        <taxon>Pichiomycetes</taxon>
        <taxon>Pichiales</taxon>
        <taxon>Pichiaceae</taxon>
        <taxon>Ambrosiozyma</taxon>
    </lineage>
</organism>
<proteinExistence type="predicted"/>
<reference evidence="1" key="1">
    <citation type="submission" date="2023-04" db="EMBL/GenBank/DDBJ databases">
        <title>Ambrosiozyma monospora NBRC 10751.</title>
        <authorList>
            <person name="Ichikawa N."/>
            <person name="Sato H."/>
            <person name="Tonouchi N."/>
        </authorList>
    </citation>
    <scope>NUCLEOTIDE SEQUENCE</scope>
    <source>
        <strain evidence="1">NBRC 10751</strain>
    </source>
</reference>
<accession>A0ACB5TAZ7</accession>
<comment type="caution">
    <text evidence="1">The sequence shown here is derived from an EMBL/GenBank/DDBJ whole genome shotgun (WGS) entry which is preliminary data.</text>
</comment>
<sequence length="629" mass="71119">MIHPSRRYFRHELIFGLISFDFIRALMIMIYTVAMQRTNEMASLNSAFVGAIGWFTSVSIEGGDLMILYFSLHIFLIIFKPNWFVRFARGNNRIELDSMNGTTIKNSNTPKPQEGGLSPVRYVIYVISLVFPIIISSCVYGKNDGRGYYNNISTSYYKTLGNVYYFTWALRWLVFILILMIYVFIYFHIMSEYKKINTRLKRVGVENRGMVKDIWSDSLWYKVSQLMMMLVFPDVQLGAKLYGRGLDSERDRENMRYYGVNSTRTSIGSSYHHRSMSSIDQNNDRRLSQLAEAMTPIPPAPVMLPSSNQISPSTSVSINEDQNQNSTPNIANIGLDVQRSLHREAMKKFQTRRLSILRQMRVVFIYPLSYILIWLFPFVNSCYALYNGNQGYHHVWAWYVGSFFLGLSCFVNTCVFLIRETPWRLSSSKVDPAGQYNYSNWRLALQFLPGFKITNGYPSEFADLEAYKNLQTDLDSFDMSSIIRPLSYTNNNNNNGNSVSGPSATAQGNVIRRNSSIDPMNDNTDESDLSLADFLRYTGPQLHHATSMSGPDSLDSVSPYMGTNGNGSTNGSNSGGAGAGGSSSERRPSKISWKTFSLKGSSVSEKSRKQSVASTSSANSGTGFEYWSS</sequence>
<name>A0ACB5TAZ7_AMBMO</name>
<protein>
    <submittedName>
        <fullName evidence="1">Unnamed protein product</fullName>
    </submittedName>
</protein>
<evidence type="ECO:0000313" key="1">
    <source>
        <dbReference type="EMBL" id="GME84663.1"/>
    </source>
</evidence>
<keyword evidence="2" id="KW-1185">Reference proteome</keyword>
<dbReference type="EMBL" id="BSXS01005663">
    <property type="protein sequence ID" value="GME84663.1"/>
    <property type="molecule type" value="Genomic_DNA"/>
</dbReference>